<evidence type="ECO:0000313" key="2">
    <source>
        <dbReference type="Proteomes" id="UP000283383"/>
    </source>
</evidence>
<proteinExistence type="predicted"/>
<accession>A0A420IUH6</accession>
<comment type="caution">
    <text evidence="1">The sequence shown here is derived from an EMBL/GenBank/DDBJ whole genome shotgun (WGS) entry which is preliminary data.</text>
</comment>
<sequence length="167" mass="19591">GKRLKTCSKHTNKRPLPQIDDWDSYIYEINNWSQPGQNRKINLSYTFDLDQLPVSFGHSLEADSDSQLNKAIGLLVHLTREAGGHRFRKLTSAQNDNWFYYYYSCCQDSEHVVKSMSSGKRDRGRMQRFRCQSSLKLQVNLSNRLLKIKLEHDYHPPYLDIRLSHDA</sequence>
<protein>
    <submittedName>
        <fullName evidence="1">Uncharacterized protein</fullName>
    </submittedName>
</protein>
<feature type="non-terminal residue" evidence="1">
    <location>
        <position position="167"/>
    </location>
</feature>
<reference evidence="1 2" key="1">
    <citation type="journal article" date="2018" name="BMC Genomics">
        <title>Comparative genome analyses reveal sequence features reflecting distinct modes of host-adaptation between dicot and monocot powdery mildew.</title>
        <authorList>
            <person name="Wu Y."/>
            <person name="Ma X."/>
            <person name="Pan Z."/>
            <person name="Kale S.D."/>
            <person name="Song Y."/>
            <person name="King H."/>
            <person name="Zhang Q."/>
            <person name="Presley C."/>
            <person name="Deng X."/>
            <person name="Wei C.I."/>
            <person name="Xiao S."/>
        </authorList>
    </citation>
    <scope>NUCLEOTIDE SEQUENCE [LARGE SCALE GENOMIC DNA]</scope>
    <source>
        <strain evidence="1">UMSG3</strain>
    </source>
</reference>
<keyword evidence="2" id="KW-1185">Reference proteome</keyword>
<feature type="non-terminal residue" evidence="1">
    <location>
        <position position="1"/>
    </location>
</feature>
<dbReference type="EMBL" id="MCBQ01006651">
    <property type="protein sequence ID" value="RKF78192.1"/>
    <property type="molecule type" value="Genomic_DNA"/>
</dbReference>
<dbReference type="AlphaFoldDB" id="A0A420IUH6"/>
<evidence type="ECO:0000313" key="1">
    <source>
        <dbReference type="EMBL" id="RKF78192.1"/>
    </source>
</evidence>
<gene>
    <name evidence="1" type="ORF">GcM3_066029</name>
</gene>
<organism evidence="1 2">
    <name type="scientific">Golovinomyces cichoracearum</name>
    <dbReference type="NCBI Taxonomy" id="62708"/>
    <lineage>
        <taxon>Eukaryota</taxon>
        <taxon>Fungi</taxon>
        <taxon>Dikarya</taxon>
        <taxon>Ascomycota</taxon>
        <taxon>Pezizomycotina</taxon>
        <taxon>Leotiomycetes</taxon>
        <taxon>Erysiphales</taxon>
        <taxon>Erysiphaceae</taxon>
        <taxon>Golovinomyces</taxon>
    </lineage>
</organism>
<name>A0A420IUH6_9PEZI</name>
<dbReference type="Proteomes" id="UP000283383">
    <property type="component" value="Unassembled WGS sequence"/>
</dbReference>